<dbReference type="InterPro" id="IPR006059">
    <property type="entry name" value="SBP"/>
</dbReference>
<dbReference type="EMBL" id="FOAZ01000007">
    <property type="protein sequence ID" value="SEL31529.1"/>
    <property type="molecule type" value="Genomic_DNA"/>
</dbReference>
<keyword evidence="1" id="KW-0732">Signal</keyword>
<dbReference type="PANTHER" id="PTHR43649:SF16">
    <property type="entry name" value="SUGAR-BINDING LIPOPROTEIN"/>
    <property type="match status" value="1"/>
</dbReference>
<keyword evidence="3" id="KW-1185">Reference proteome</keyword>
<feature type="signal peptide" evidence="1">
    <location>
        <begin position="1"/>
        <end position="23"/>
    </location>
</feature>
<keyword evidence="2" id="KW-0813">Transport</keyword>
<dbReference type="RefSeq" id="WP_042442830.1">
    <property type="nucleotide sequence ID" value="NZ_BBPN01000003.1"/>
</dbReference>
<feature type="chain" id="PRO_5039472830" evidence="1">
    <location>
        <begin position="24"/>
        <end position="456"/>
    </location>
</feature>
<dbReference type="Proteomes" id="UP000183015">
    <property type="component" value="Unassembled WGS sequence"/>
</dbReference>
<evidence type="ECO:0000313" key="2">
    <source>
        <dbReference type="EMBL" id="SEL31529.1"/>
    </source>
</evidence>
<protein>
    <submittedName>
        <fullName evidence="2">Multiple sugar transport system substrate-binding protein</fullName>
    </submittedName>
</protein>
<dbReference type="OrthoDB" id="2644341at2"/>
<dbReference type="Pfam" id="PF01547">
    <property type="entry name" value="SBP_bac_1"/>
    <property type="match status" value="1"/>
</dbReference>
<evidence type="ECO:0000313" key="3">
    <source>
        <dbReference type="Proteomes" id="UP000183015"/>
    </source>
</evidence>
<proteinExistence type="predicted"/>
<evidence type="ECO:0000256" key="1">
    <source>
        <dbReference type="SAM" id="SignalP"/>
    </source>
</evidence>
<name>A0A1H7P7D4_STRJI</name>
<dbReference type="SUPFAM" id="SSF53850">
    <property type="entry name" value="Periplasmic binding protein-like II"/>
    <property type="match status" value="1"/>
</dbReference>
<sequence>MRLRTASRVALATGLVLSAAACASSNSGSGGASADGKVSITVGCMPPTTQAGPRANWIADVAAFEKLNPNITVKGDDSNPCDDPATFNAKLASGKMDDVFYTYFTDGANVVASGQAADIQQYASQIHGLSDIQPALTNIYKQGGTASGDLYGIPKGNYSLGLVYSKTLFQKAGLDPNKPPTTWDEVEADAIAISKLGNGDVGYADYSAANTGGWHFTAELYSRGGTMVTPDGKSAAFDDANGLAVLQFLHKMRFTDNVMGAKQGLQYNDLLQMMASGKLGMYVGDPVTLTTIHDQYNVSYDDMAVGPMPGQAATLVGGDGYMFNKKDTPAQIQAGIKWINYEFLTSGQGLNFNYPRRAEQKEPVGLPEPDLWTGATAAADAAAMAKYANMPVANFATYVAALPSMKLLVEPPQAQALYAQGDKAMDAVLTDPNADPQKLLDTFKAAANSILANAQQ</sequence>
<accession>A0A1H7P7D4</accession>
<organism evidence="2 3">
    <name type="scientific">Streptacidiphilus jiangxiensis</name>
    <dbReference type="NCBI Taxonomy" id="235985"/>
    <lineage>
        <taxon>Bacteria</taxon>
        <taxon>Bacillati</taxon>
        <taxon>Actinomycetota</taxon>
        <taxon>Actinomycetes</taxon>
        <taxon>Kitasatosporales</taxon>
        <taxon>Streptomycetaceae</taxon>
        <taxon>Streptacidiphilus</taxon>
    </lineage>
</organism>
<dbReference type="AlphaFoldDB" id="A0A1H7P7D4"/>
<dbReference type="Gene3D" id="3.40.190.10">
    <property type="entry name" value="Periplasmic binding protein-like II"/>
    <property type="match status" value="1"/>
</dbReference>
<dbReference type="eggNOG" id="COG1653">
    <property type="taxonomic scope" value="Bacteria"/>
</dbReference>
<keyword evidence="2" id="KW-0762">Sugar transport</keyword>
<dbReference type="STRING" id="235985.SAMN05414137_107250"/>
<dbReference type="PROSITE" id="PS51257">
    <property type="entry name" value="PROKAR_LIPOPROTEIN"/>
    <property type="match status" value="1"/>
</dbReference>
<gene>
    <name evidence="2" type="ORF">SAMN05414137_107250</name>
</gene>
<dbReference type="PANTHER" id="PTHR43649">
    <property type="entry name" value="ARABINOSE-BINDING PROTEIN-RELATED"/>
    <property type="match status" value="1"/>
</dbReference>
<reference evidence="3" key="1">
    <citation type="submission" date="2016-10" db="EMBL/GenBank/DDBJ databases">
        <authorList>
            <person name="Varghese N."/>
        </authorList>
    </citation>
    <scope>NUCLEOTIDE SEQUENCE [LARGE SCALE GENOMIC DNA]</scope>
    <source>
        <strain evidence="3">DSM 45096 / BCRC 16803 / CGMCC 4.1857 / CIP 109030 / JCM 12277 / KCTC 19219 / NBRC 100920 / 33214</strain>
    </source>
</reference>
<dbReference type="InterPro" id="IPR050490">
    <property type="entry name" value="Bact_solute-bd_prot1"/>
</dbReference>